<sequence>MRLVYVNPNATQAMTDGIVAAARRAAPQAQISGRTNRAAPPAIQGPEDGESALPGLLGEVTAAANDGADAIVIACFDDTGLAQARAAVTCPVLGIGQAAYTMASLLGLRFCVVTSLPVSVPVIAQNIADSGFAGLCEGVRASGLPVLEIDAGSPRTRAHLARAISEAARDAGAVILGCAGMSPLAEDLRARTGVTLIDGVAASARLAMATVQPA</sequence>
<gene>
    <name evidence="3" type="ORF">AQS8620_02469</name>
</gene>
<evidence type="ECO:0000256" key="1">
    <source>
        <dbReference type="ARBA" id="ARBA00038414"/>
    </source>
</evidence>
<dbReference type="OrthoDB" id="9791723at2"/>
<organism evidence="3 4">
    <name type="scientific">Aquimixticola soesokkakensis</name>
    <dbReference type="NCBI Taxonomy" id="1519096"/>
    <lineage>
        <taxon>Bacteria</taxon>
        <taxon>Pseudomonadati</taxon>
        <taxon>Pseudomonadota</taxon>
        <taxon>Alphaproteobacteria</taxon>
        <taxon>Rhodobacterales</taxon>
        <taxon>Paracoccaceae</taxon>
        <taxon>Aquimixticola</taxon>
    </lineage>
</organism>
<feature type="region of interest" description="Disordered" evidence="2">
    <location>
        <begin position="30"/>
        <end position="50"/>
    </location>
</feature>
<keyword evidence="4" id="KW-1185">Reference proteome</keyword>
<dbReference type="Proteomes" id="UP000193862">
    <property type="component" value="Unassembled WGS sequence"/>
</dbReference>
<dbReference type="InterPro" id="IPR015942">
    <property type="entry name" value="Asp/Glu/hydantoin_racemase"/>
</dbReference>
<comment type="similarity">
    <text evidence="1">Belongs to the HyuE racemase family.</text>
</comment>
<dbReference type="InterPro" id="IPR052186">
    <property type="entry name" value="Hydantoin_racemase-like"/>
</dbReference>
<dbReference type="AlphaFoldDB" id="A0A1Y5T5N1"/>
<evidence type="ECO:0000313" key="4">
    <source>
        <dbReference type="Proteomes" id="UP000193862"/>
    </source>
</evidence>
<evidence type="ECO:0000256" key="2">
    <source>
        <dbReference type="SAM" id="MobiDB-lite"/>
    </source>
</evidence>
<dbReference type="EMBL" id="FWFS01000009">
    <property type="protein sequence ID" value="SLN55975.1"/>
    <property type="molecule type" value="Genomic_DNA"/>
</dbReference>
<name>A0A1Y5T5N1_9RHOB</name>
<dbReference type="PANTHER" id="PTHR28047:SF5">
    <property type="entry name" value="PROTEIN DCG1"/>
    <property type="match status" value="1"/>
</dbReference>
<proteinExistence type="inferred from homology"/>
<dbReference type="GO" id="GO:0047661">
    <property type="term" value="F:amino-acid racemase activity"/>
    <property type="evidence" value="ECO:0007669"/>
    <property type="project" value="InterPro"/>
</dbReference>
<dbReference type="InterPro" id="IPR053714">
    <property type="entry name" value="Iso_Racemase_Enz_sf"/>
</dbReference>
<evidence type="ECO:0000313" key="3">
    <source>
        <dbReference type="EMBL" id="SLN55975.1"/>
    </source>
</evidence>
<dbReference type="PANTHER" id="PTHR28047">
    <property type="entry name" value="PROTEIN DCG1"/>
    <property type="match status" value="1"/>
</dbReference>
<dbReference type="Pfam" id="PF01177">
    <property type="entry name" value="Asp_Glu_race"/>
    <property type="match status" value="1"/>
</dbReference>
<dbReference type="RefSeq" id="WP_085837188.1">
    <property type="nucleotide sequence ID" value="NZ_FWFS01000009.1"/>
</dbReference>
<accession>A0A1Y5T5N1</accession>
<dbReference type="Gene3D" id="3.40.50.12500">
    <property type="match status" value="1"/>
</dbReference>
<reference evidence="3 4" key="1">
    <citation type="submission" date="2017-03" db="EMBL/GenBank/DDBJ databases">
        <authorList>
            <person name="Afonso C.L."/>
            <person name="Miller P.J."/>
            <person name="Scott M.A."/>
            <person name="Spackman E."/>
            <person name="Goraichik I."/>
            <person name="Dimitrov K.M."/>
            <person name="Suarez D.L."/>
            <person name="Swayne D.E."/>
        </authorList>
    </citation>
    <scope>NUCLEOTIDE SEQUENCE [LARGE SCALE GENOMIC DNA]</scope>
    <source>
        <strain evidence="3 4">CECT 8620</strain>
    </source>
</reference>
<protein>
    <submittedName>
        <fullName evidence="3">Asp/Glu/Hydantoin racemase</fullName>
    </submittedName>
</protein>